<gene>
    <name evidence="1" type="ORF">METZ01_LOCUS344332</name>
</gene>
<sequence>MTGMENVKTTIGKDDFLIQLFPVPDLINCLNSVPPIHWYFSKDKLNKIGVWINGNPKPSIPVRYEMTGIYPRRRFFAQHKE</sequence>
<dbReference type="AlphaFoldDB" id="A0A382R325"/>
<dbReference type="EMBL" id="UINC01118389">
    <property type="protein sequence ID" value="SVC91478.1"/>
    <property type="molecule type" value="Genomic_DNA"/>
</dbReference>
<protein>
    <submittedName>
        <fullName evidence="1">Uncharacterized protein</fullName>
    </submittedName>
</protein>
<name>A0A382R325_9ZZZZ</name>
<organism evidence="1">
    <name type="scientific">marine metagenome</name>
    <dbReference type="NCBI Taxonomy" id="408172"/>
    <lineage>
        <taxon>unclassified sequences</taxon>
        <taxon>metagenomes</taxon>
        <taxon>ecological metagenomes</taxon>
    </lineage>
</organism>
<proteinExistence type="predicted"/>
<reference evidence="1" key="1">
    <citation type="submission" date="2018-05" db="EMBL/GenBank/DDBJ databases">
        <authorList>
            <person name="Lanie J.A."/>
            <person name="Ng W.-L."/>
            <person name="Kazmierczak K.M."/>
            <person name="Andrzejewski T.M."/>
            <person name="Davidsen T.M."/>
            <person name="Wayne K.J."/>
            <person name="Tettelin H."/>
            <person name="Glass J.I."/>
            <person name="Rusch D."/>
            <person name="Podicherti R."/>
            <person name="Tsui H.-C.T."/>
            <person name="Winkler M.E."/>
        </authorList>
    </citation>
    <scope>NUCLEOTIDE SEQUENCE</scope>
</reference>
<accession>A0A382R325</accession>
<evidence type="ECO:0000313" key="1">
    <source>
        <dbReference type="EMBL" id="SVC91478.1"/>
    </source>
</evidence>